<keyword evidence="4 6" id="KW-0998">Cell outer membrane</keyword>
<dbReference type="GO" id="GO:0015920">
    <property type="term" value="P:lipopolysaccharide transport"/>
    <property type="evidence" value="ECO:0007669"/>
    <property type="project" value="TreeGrafter"/>
</dbReference>
<sequence>MIRPALSALLTTLLALSLSACGFHLRDALLLPPDLGPLRVAARNPDSMLVLALEQSLARAGATLATDDAAATLNVVGERWGNTPISVDQFGRSQEFTLRYAVIFNLRRADGSDLVPQQAIELSRDYISVPTSSAGTEGEREILARELRREMVASILRRIDAVARLAQAPVATPAQTPVAAP</sequence>
<feature type="chain" id="PRO_5016753543" description="LPS-assembly lipoprotein LptE" evidence="7">
    <location>
        <begin position="21"/>
        <end position="181"/>
    </location>
</feature>
<protein>
    <recommendedName>
        <fullName evidence="6">LPS-assembly lipoprotein LptE</fullName>
    </recommendedName>
</protein>
<evidence type="ECO:0000256" key="2">
    <source>
        <dbReference type="ARBA" id="ARBA00023136"/>
    </source>
</evidence>
<feature type="signal peptide" evidence="7">
    <location>
        <begin position="1"/>
        <end position="20"/>
    </location>
</feature>
<evidence type="ECO:0000313" key="9">
    <source>
        <dbReference type="Proteomes" id="UP000262917"/>
    </source>
</evidence>
<comment type="similarity">
    <text evidence="6">Belongs to the LptE lipoprotein family.</text>
</comment>
<comment type="subcellular location">
    <subcellularLocation>
        <location evidence="6">Cell outer membrane</location>
        <topology evidence="6">Lipid-anchor</topology>
    </subcellularLocation>
</comment>
<comment type="subunit">
    <text evidence="6">Component of the lipopolysaccharide transport and assembly complex. Interacts with LptD.</text>
</comment>
<evidence type="ECO:0000256" key="7">
    <source>
        <dbReference type="SAM" id="SignalP"/>
    </source>
</evidence>
<keyword evidence="3 6" id="KW-0564">Palmitate</keyword>
<organism evidence="8 9">
    <name type="scientific">Cognatiluteimonas weifangensis</name>
    <dbReference type="NCBI Taxonomy" id="2303539"/>
    <lineage>
        <taxon>Bacteria</taxon>
        <taxon>Pseudomonadati</taxon>
        <taxon>Pseudomonadota</taxon>
        <taxon>Gammaproteobacteria</taxon>
        <taxon>Lysobacterales</taxon>
        <taxon>Lysobacteraceae</taxon>
        <taxon>Cognatiluteimonas</taxon>
    </lineage>
</organism>
<dbReference type="InterPro" id="IPR007485">
    <property type="entry name" value="LPS_assembly_LptE"/>
</dbReference>
<name>A0A372DSK0_9GAMM</name>
<dbReference type="RefSeq" id="WP_117201377.1">
    <property type="nucleotide sequence ID" value="NZ_JBHTBK010000006.1"/>
</dbReference>
<comment type="function">
    <text evidence="6">Together with LptD, is involved in the assembly of lipopolysaccharide (LPS) at the surface of the outer membrane. Required for the proper assembly of LptD. Binds LPS and may serve as the LPS recognition site at the outer membrane.</text>
</comment>
<gene>
    <name evidence="6" type="primary">lptE</name>
    <name evidence="8" type="ORF">D0Y53_00215</name>
</gene>
<evidence type="ECO:0000313" key="8">
    <source>
        <dbReference type="EMBL" id="RFP62556.1"/>
    </source>
</evidence>
<proteinExistence type="inferred from homology"/>
<evidence type="ECO:0000256" key="3">
    <source>
        <dbReference type="ARBA" id="ARBA00023139"/>
    </source>
</evidence>
<accession>A0A372DSK0</accession>
<evidence type="ECO:0000256" key="4">
    <source>
        <dbReference type="ARBA" id="ARBA00023237"/>
    </source>
</evidence>
<dbReference type="GO" id="GO:0043165">
    <property type="term" value="P:Gram-negative-bacterium-type cell outer membrane assembly"/>
    <property type="evidence" value="ECO:0007669"/>
    <property type="project" value="UniProtKB-UniRule"/>
</dbReference>
<keyword evidence="2 6" id="KW-0472">Membrane</keyword>
<dbReference type="Proteomes" id="UP000262917">
    <property type="component" value="Unassembled WGS sequence"/>
</dbReference>
<dbReference type="EMBL" id="QVPD01000001">
    <property type="protein sequence ID" value="RFP62556.1"/>
    <property type="molecule type" value="Genomic_DNA"/>
</dbReference>
<dbReference type="GO" id="GO:0009279">
    <property type="term" value="C:cell outer membrane"/>
    <property type="evidence" value="ECO:0007669"/>
    <property type="project" value="UniProtKB-SubCell"/>
</dbReference>
<evidence type="ECO:0000256" key="6">
    <source>
        <dbReference type="HAMAP-Rule" id="MF_01186"/>
    </source>
</evidence>
<dbReference type="OrthoDB" id="7349153at2"/>
<dbReference type="GO" id="GO:0001530">
    <property type="term" value="F:lipopolysaccharide binding"/>
    <property type="evidence" value="ECO:0007669"/>
    <property type="project" value="TreeGrafter"/>
</dbReference>
<keyword evidence="9" id="KW-1185">Reference proteome</keyword>
<dbReference type="AlphaFoldDB" id="A0A372DSK0"/>
<dbReference type="Pfam" id="PF04390">
    <property type="entry name" value="LptE"/>
    <property type="match status" value="1"/>
</dbReference>
<keyword evidence="1 6" id="KW-0732">Signal</keyword>
<dbReference type="PANTHER" id="PTHR38098:SF1">
    <property type="entry name" value="LPS-ASSEMBLY LIPOPROTEIN LPTE"/>
    <property type="match status" value="1"/>
</dbReference>
<comment type="caution">
    <text evidence="8">The sequence shown here is derived from an EMBL/GenBank/DDBJ whole genome shotgun (WGS) entry which is preliminary data.</text>
</comment>
<reference evidence="8 9" key="1">
    <citation type="submission" date="2018-08" db="EMBL/GenBank/DDBJ databases">
        <title>Lysobacter weifangensis sp. nov., a new member of the family 'Xanthomonadaceae', isolated from soil in a farmland.</title>
        <authorList>
            <person name="Zhao H."/>
        </authorList>
    </citation>
    <scope>NUCLEOTIDE SEQUENCE [LARGE SCALE GENOMIC DNA]</scope>
    <source>
        <strain evidence="8 9">WF-2</strain>
    </source>
</reference>
<keyword evidence="5 6" id="KW-0449">Lipoprotein</keyword>
<dbReference type="PANTHER" id="PTHR38098">
    <property type="entry name" value="LPS-ASSEMBLY LIPOPROTEIN LPTE"/>
    <property type="match status" value="1"/>
</dbReference>
<dbReference type="Gene3D" id="3.30.160.150">
    <property type="entry name" value="Lipoprotein like domain"/>
    <property type="match status" value="1"/>
</dbReference>
<dbReference type="PROSITE" id="PS51257">
    <property type="entry name" value="PROKAR_LIPOPROTEIN"/>
    <property type="match status" value="1"/>
</dbReference>
<evidence type="ECO:0000256" key="5">
    <source>
        <dbReference type="ARBA" id="ARBA00023288"/>
    </source>
</evidence>
<evidence type="ECO:0000256" key="1">
    <source>
        <dbReference type="ARBA" id="ARBA00022729"/>
    </source>
</evidence>
<dbReference type="HAMAP" id="MF_01186">
    <property type="entry name" value="LPS_assembly_LptE"/>
    <property type="match status" value="1"/>
</dbReference>
<dbReference type="GO" id="GO:1990351">
    <property type="term" value="C:transporter complex"/>
    <property type="evidence" value="ECO:0007669"/>
    <property type="project" value="TreeGrafter"/>
</dbReference>